<dbReference type="InterPro" id="IPR011919">
    <property type="entry name" value="Cell_div_ZipA"/>
</dbReference>
<protein>
    <submittedName>
        <fullName evidence="1">Cell division protein ZipA</fullName>
    </submittedName>
</protein>
<name>A0ABV2BP49_9GAMM</name>
<organism evidence="1 2">
    <name type="scientific">Aliikangiella maris</name>
    <dbReference type="NCBI Taxonomy" id="3162458"/>
    <lineage>
        <taxon>Bacteria</taxon>
        <taxon>Pseudomonadati</taxon>
        <taxon>Pseudomonadota</taxon>
        <taxon>Gammaproteobacteria</taxon>
        <taxon>Oceanospirillales</taxon>
        <taxon>Pleioneaceae</taxon>
        <taxon>Aliikangiella</taxon>
    </lineage>
</organism>
<reference evidence="1 2" key="1">
    <citation type="submission" date="2024-06" db="EMBL/GenBank/DDBJ databases">
        <authorList>
            <person name="Li F."/>
        </authorList>
    </citation>
    <scope>NUCLEOTIDE SEQUENCE [LARGE SCALE GENOMIC DNA]</scope>
    <source>
        <strain evidence="1 2">GXAS 311</strain>
    </source>
</reference>
<sequence>MDWQIRIALIVIGIMVIGYIVFDYRRRKYQSVEKEKLIQQMRESAQQVDSAGFDFTGVGNVRVADKNQPDETMRVSDCEEQTGVTVDEVSDKNTLRSHSEVLESNKSKSNASKSYSSESLTNVVSSSDSIQKENEKNHLTEQMSMDVSDNSQLQTSPELVMSLILRAQGDVVYAGKDFMPLLLSQGLRHGDMGIFHRHSGAAGKPGPIMYSVANAINPGTFDIQNIETFTTPAFAFFMTVPGPVDPVKAYENMVNTVRLLKQELGGQILDETKSVFTEQTYQHQLEVLKAYLAKSRVAH</sequence>
<dbReference type="PANTHER" id="PTHR38685">
    <property type="entry name" value="CELL DIVISION PROTEIN ZIPA"/>
    <property type="match status" value="1"/>
</dbReference>
<evidence type="ECO:0000313" key="2">
    <source>
        <dbReference type="Proteomes" id="UP001548189"/>
    </source>
</evidence>
<evidence type="ECO:0000313" key="1">
    <source>
        <dbReference type="EMBL" id="MET1253724.1"/>
    </source>
</evidence>
<dbReference type="EMBL" id="JBEVCJ010000001">
    <property type="protein sequence ID" value="MET1253724.1"/>
    <property type="molecule type" value="Genomic_DNA"/>
</dbReference>
<dbReference type="InterPro" id="IPR007449">
    <property type="entry name" value="ZipA_FtsZ-bd_C"/>
</dbReference>
<dbReference type="Gene3D" id="3.30.1400.10">
    <property type="entry name" value="ZipA, C-terminal FtsZ-binding domain"/>
    <property type="match status" value="1"/>
</dbReference>
<dbReference type="SUPFAM" id="SSF64383">
    <property type="entry name" value="Cell-division protein ZipA, C-terminal domain"/>
    <property type="match status" value="1"/>
</dbReference>
<dbReference type="Pfam" id="PF04354">
    <property type="entry name" value="ZipA_C"/>
    <property type="match status" value="1"/>
</dbReference>
<dbReference type="PANTHER" id="PTHR38685:SF1">
    <property type="entry name" value="CELL DIVISION PROTEIN ZIPA"/>
    <property type="match status" value="1"/>
</dbReference>
<keyword evidence="2" id="KW-1185">Reference proteome</keyword>
<gene>
    <name evidence="1" type="primary">zipA</name>
    <name evidence="1" type="ORF">ABVT43_01160</name>
</gene>
<dbReference type="SMART" id="SM00771">
    <property type="entry name" value="ZipA_C"/>
    <property type="match status" value="1"/>
</dbReference>
<keyword evidence="1" id="KW-0131">Cell cycle</keyword>
<comment type="caution">
    <text evidence="1">The sequence shown here is derived from an EMBL/GenBank/DDBJ whole genome shotgun (WGS) entry which is preliminary data.</text>
</comment>
<dbReference type="HAMAP" id="MF_00509">
    <property type="entry name" value="ZipA"/>
    <property type="match status" value="1"/>
</dbReference>
<keyword evidence="1" id="KW-0132">Cell division</keyword>
<dbReference type="Proteomes" id="UP001548189">
    <property type="component" value="Unassembled WGS sequence"/>
</dbReference>
<dbReference type="NCBIfam" id="TIGR02205">
    <property type="entry name" value="septum_zipA"/>
    <property type="match status" value="1"/>
</dbReference>
<proteinExistence type="inferred from homology"/>
<accession>A0ABV2BP49</accession>
<dbReference type="GO" id="GO:0051301">
    <property type="term" value="P:cell division"/>
    <property type="evidence" value="ECO:0007669"/>
    <property type="project" value="UniProtKB-KW"/>
</dbReference>
<dbReference type="InterPro" id="IPR036765">
    <property type="entry name" value="ZipA_FtsZ-bd_C_sf"/>
</dbReference>